<organism evidence="3 4">
    <name type="scientific">Microcella daejeonensis</name>
    <dbReference type="NCBI Taxonomy" id="2994971"/>
    <lineage>
        <taxon>Bacteria</taxon>
        <taxon>Bacillati</taxon>
        <taxon>Actinomycetota</taxon>
        <taxon>Actinomycetes</taxon>
        <taxon>Micrococcales</taxon>
        <taxon>Microbacteriaceae</taxon>
        <taxon>Microcella</taxon>
    </lineage>
</organism>
<feature type="transmembrane region" description="Helical" evidence="2">
    <location>
        <begin position="272"/>
        <end position="291"/>
    </location>
</feature>
<dbReference type="GO" id="GO:0005886">
    <property type="term" value="C:plasma membrane"/>
    <property type="evidence" value="ECO:0007669"/>
    <property type="project" value="UniProtKB-SubCell"/>
</dbReference>
<keyword evidence="2" id="KW-0812">Transmembrane</keyword>
<gene>
    <name evidence="3" type="ORF">OVN18_05700</name>
</gene>
<keyword evidence="4" id="KW-1185">Reference proteome</keyword>
<feature type="transmembrane region" description="Helical" evidence="2">
    <location>
        <begin position="130"/>
        <end position="157"/>
    </location>
</feature>
<proteinExistence type="predicted"/>
<evidence type="ECO:0000256" key="2">
    <source>
        <dbReference type="SAM" id="Phobius"/>
    </source>
</evidence>
<feature type="compositionally biased region" description="Polar residues" evidence="1">
    <location>
        <begin position="1"/>
        <end position="20"/>
    </location>
</feature>
<name>A0A9E8MMQ4_9MICO</name>
<feature type="transmembrane region" description="Helical" evidence="2">
    <location>
        <begin position="177"/>
        <end position="195"/>
    </location>
</feature>
<dbReference type="KEGG" id="mdb:OVN18_05700"/>
<dbReference type="Proteomes" id="UP001164706">
    <property type="component" value="Chromosome"/>
</dbReference>
<dbReference type="PANTHER" id="PTHR37305:SF1">
    <property type="entry name" value="MEMBRANE PROTEIN"/>
    <property type="match status" value="1"/>
</dbReference>
<feature type="transmembrane region" description="Helical" evidence="2">
    <location>
        <begin position="78"/>
        <end position="103"/>
    </location>
</feature>
<evidence type="ECO:0000313" key="4">
    <source>
        <dbReference type="Proteomes" id="UP001164706"/>
    </source>
</evidence>
<evidence type="ECO:0000256" key="1">
    <source>
        <dbReference type="SAM" id="MobiDB-lite"/>
    </source>
</evidence>
<reference evidence="3" key="1">
    <citation type="submission" date="2022-11" db="EMBL/GenBank/DDBJ databases">
        <title>Description of Microcella daejonensis nov. sp, isolated from riverside soil.</title>
        <authorList>
            <person name="Molina K.M."/>
            <person name="Kim S.B."/>
        </authorList>
    </citation>
    <scope>NUCLEOTIDE SEQUENCE</scope>
    <source>
        <strain evidence="3">MMS21-STM12</strain>
    </source>
</reference>
<dbReference type="RefSeq" id="WP_267782575.1">
    <property type="nucleotide sequence ID" value="NZ_CP113089.1"/>
</dbReference>
<protein>
    <submittedName>
        <fullName evidence="3">ABC transporter permease subunit</fullName>
    </submittedName>
</protein>
<dbReference type="GO" id="GO:0140359">
    <property type="term" value="F:ABC-type transporter activity"/>
    <property type="evidence" value="ECO:0007669"/>
    <property type="project" value="InterPro"/>
</dbReference>
<sequence length="296" mass="30420">MTGTRTTDAPASVPSPSRGSGVTFARVVRSEWIKLRTLRSTVWSFATIVVLTVAFGLLFAGVYDGSFGPEQDQSGQNSIAVVSATAAVTLTQLIAAVLGVLIISGEYTTGMIRSTLTAEPRRLPAYAAKALVLAVSTAVIGLLAIGVTLLITLPILAGKGIEPDLLDADVLRSLLGAAAYLALIALLAYGFGAMLRSSAGGIATAIGLIFMLPTALPIIALFSQATWITNAAAFLPSNAGARMYALNTGEPEPFTAAGADPSEIITLDPGQGALVLVAWVVVVLALGAVLLKRRDA</sequence>
<feature type="region of interest" description="Disordered" evidence="1">
    <location>
        <begin position="1"/>
        <end position="21"/>
    </location>
</feature>
<keyword evidence="2" id="KW-0472">Membrane</keyword>
<feature type="transmembrane region" description="Helical" evidence="2">
    <location>
        <begin position="42"/>
        <end position="63"/>
    </location>
</feature>
<dbReference type="Pfam" id="PF12679">
    <property type="entry name" value="ABC2_membrane_2"/>
    <property type="match status" value="1"/>
</dbReference>
<keyword evidence="2" id="KW-1133">Transmembrane helix</keyword>
<dbReference type="PANTHER" id="PTHR37305">
    <property type="entry name" value="INTEGRAL MEMBRANE PROTEIN-RELATED"/>
    <property type="match status" value="1"/>
</dbReference>
<accession>A0A9E8MMQ4</accession>
<dbReference type="EMBL" id="CP113089">
    <property type="protein sequence ID" value="WAB82494.1"/>
    <property type="molecule type" value="Genomic_DNA"/>
</dbReference>
<evidence type="ECO:0000313" key="3">
    <source>
        <dbReference type="EMBL" id="WAB82494.1"/>
    </source>
</evidence>
<dbReference type="AlphaFoldDB" id="A0A9E8MMQ4"/>
<feature type="transmembrane region" description="Helical" evidence="2">
    <location>
        <begin position="202"/>
        <end position="222"/>
    </location>
</feature>